<dbReference type="InterPro" id="IPR041706">
    <property type="entry name" value="YchF_N"/>
</dbReference>
<dbReference type="PANTHER" id="PTHR23305">
    <property type="entry name" value="OBG GTPASE FAMILY"/>
    <property type="match status" value="1"/>
</dbReference>
<dbReference type="GO" id="GO:0016887">
    <property type="term" value="F:ATP hydrolysis activity"/>
    <property type="evidence" value="ECO:0007669"/>
    <property type="project" value="InterPro"/>
</dbReference>
<organism evidence="10 11">
    <name type="scientific">Coemansia aciculifera</name>
    <dbReference type="NCBI Taxonomy" id="417176"/>
    <lineage>
        <taxon>Eukaryota</taxon>
        <taxon>Fungi</taxon>
        <taxon>Fungi incertae sedis</taxon>
        <taxon>Zoopagomycota</taxon>
        <taxon>Kickxellomycotina</taxon>
        <taxon>Kickxellomycetes</taxon>
        <taxon>Kickxellales</taxon>
        <taxon>Kickxellaceae</taxon>
        <taxon>Coemansia</taxon>
    </lineage>
</organism>
<evidence type="ECO:0000256" key="6">
    <source>
        <dbReference type="SAM" id="MobiDB-lite"/>
    </source>
</evidence>
<dbReference type="FunFam" id="1.10.150.300:FF:000001">
    <property type="entry name" value="Ribosome-binding ATPase YchF"/>
    <property type="match status" value="1"/>
</dbReference>
<keyword evidence="4" id="KW-0067">ATP-binding</keyword>
<dbReference type="InterPro" id="IPR008271">
    <property type="entry name" value="Ser/Thr_kinase_AS"/>
</dbReference>
<feature type="region of interest" description="Disordered" evidence="6">
    <location>
        <begin position="807"/>
        <end position="844"/>
    </location>
</feature>
<dbReference type="FunFam" id="3.10.20.30:FF:000029">
    <property type="entry name" value="Obg-like ATPase 1"/>
    <property type="match status" value="1"/>
</dbReference>
<dbReference type="InterPro" id="IPR000719">
    <property type="entry name" value="Prot_kinase_dom"/>
</dbReference>
<dbReference type="GO" id="GO:0004672">
    <property type="term" value="F:protein kinase activity"/>
    <property type="evidence" value="ECO:0007669"/>
    <property type="project" value="InterPro"/>
</dbReference>
<dbReference type="Pfam" id="PF00069">
    <property type="entry name" value="Pkinase"/>
    <property type="match status" value="1"/>
</dbReference>
<dbReference type="PRINTS" id="PR00326">
    <property type="entry name" value="GTP1OBG"/>
</dbReference>
<name>A0A9W8IQN9_9FUNG</name>
<dbReference type="SUPFAM" id="SSF52540">
    <property type="entry name" value="P-loop containing nucleoside triphosphate hydrolases"/>
    <property type="match status" value="1"/>
</dbReference>
<dbReference type="EMBL" id="JANBUY010000127">
    <property type="protein sequence ID" value="KAJ2863314.1"/>
    <property type="molecule type" value="Genomic_DNA"/>
</dbReference>
<evidence type="ECO:0000313" key="10">
    <source>
        <dbReference type="EMBL" id="KAJ2863314.1"/>
    </source>
</evidence>
<evidence type="ECO:0000256" key="5">
    <source>
        <dbReference type="ARBA" id="ARBA00022842"/>
    </source>
</evidence>
<dbReference type="GO" id="GO:0005524">
    <property type="term" value="F:ATP binding"/>
    <property type="evidence" value="ECO:0007669"/>
    <property type="project" value="UniProtKB-KW"/>
</dbReference>
<dbReference type="InterPro" id="IPR011009">
    <property type="entry name" value="Kinase-like_dom_sf"/>
</dbReference>
<evidence type="ECO:0000256" key="7">
    <source>
        <dbReference type="SAM" id="SignalP"/>
    </source>
</evidence>
<feature type="region of interest" description="Disordered" evidence="6">
    <location>
        <begin position="1150"/>
        <end position="1175"/>
    </location>
</feature>
<keyword evidence="11" id="KW-1185">Reference proteome</keyword>
<keyword evidence="3" id="KW-0547">Nucleotide-binding</keyword>
<feature type="compositionally biased region" description="Low complexity" evidence="6">
    <location>
        <begin position="102"/>
        <end position="158"/>
    </location>
</feature>
<feature type="chain" id="PRO_5040754567" description="Obg-like ATPase 1" evidence="7">
    <location>
        <begin position="17"/>
        <end position="1340"/>
    </location>
</feature>
<evidence type="ECO:0000313" key="11">
    <source>
        <dbReference type="Proteomes" id="UP001140074"/>
    </source>
</evidence>
<keyword evidence="2" id="KW-0479">Metal-binding</keyword>
<comment type="caution">
    <text evidence="10">The sequence shown here is derived from an EMBL/GenBank/DDBJ whole genome shotgun (WGS) entry which is preliminary data.</text>
</comment>
<evidence type="ECO:0008006" key="12">
    <source>
        <dbReference type="Google" id="ProtNLM"/>
    </source>
</evidence>
<dbReference type="Gene3D" id="3.40.50.300">
    <property type="entry name" value="P-loop containing nucleotide triphosphate hydrolases"/>
    <property type="match status" value="1"/>
</dbReference>
<dbReference type="PROSITE" id="PS50011">
    <property type="entry name" value="PROTEIN_KINASE_DOM"/>
    <property type="match status" value="1"/>
</dbReference>
<dbReference type="SUPFAM" id="SSF56112">
    <property type="entry name" value="Protein kinase-like (PK-like)"/>
    <property type="match status" value="1"/>
</dbReference>
<protein>
    <recommendedName>
        <fullName evidence="12">Obg-like ATPase 1</fullName>
    </recommendedName>
</protein>
<dbReference type="Gene3D" id="1.10.510.10">
    <property type="entry name" value="Transferase(Phosphotransferase) domain 1"/>
    <property type="match status" value="1"/>
</dbReference>
<dbReference type="InterPro" id="IPR004396">
    <property type="entry name" value="ATPase_YchF/OLA1"/>
</dbReference>
<evidence type="ECO:0000259" key="9">
    <source>
        <dbReference type="PROSITE" id="PS51710"/>
    </source>
</evidence>
<feature type="region of interest" description="Disordered" evidence="6">
    <location>
        <begin position="857"/>
        <end position="882"/>
    </location>
</feature>
<evidence type="ECO:0000259" key="8">
    <source>
        <dbReference type="PROSITE" id="PS50011"/>
    </source>
</evidence>
<feature type="compositionally biased region" description="Low complexity" evidence="6">
    <location>
        <begin position="862"/>
        <end position="872"/>
    </location>
</feature>
<accession>A0A9W8IQN9</accession>
<feature type="domain" description="Protein kinase" evidence="8">
    <location>
        <begin position="513"/>
        <end position="772"/>
    </location>
</feature>
<evidence type="ECO:0000256" key="1">
    <source>
        <dbReference type="ARBA" id="ARBA00001946"/>
    </source>
</evidence>
<dbReference type="GO" id="GO:0005525">
    <property type="term" value="F:GTP binding"/>
    <property type="evidence" value="ECO:0007669"/>
    <property type="project" value="InterPro"/>
</dbReference>
<feature type="region of interest" description="Disordered" evidence="6">
    <location>
        <begin position="102"/>
        <end position="172"/>
    </location>
</feature>
<reference evidence="10" key="1">
    <citation type="submission" date="2022-07" db="EMBL/GenBank/DDBJ databases">
        <title>Phylogenomic reconstructions and comparative analyses of Kickxellomycotina fungi.</title>
        <authorList>
            <person name="Reynolds N.K."/>
            <person name="Stajich J.E."/>
            <person name="Barry K."/>
            <person name="Grigoriev I.V."/>
            <person name="Crous P."/>
            <person name="Smith M.E."/>
        </authorList>
    </citation>
    <scope>NUCLEOTIDE SEQUENCE</scope>
    <source>
        <strain evidence="10">RSA 476</strain>
    </source>
</reference>
<dbReference type="GO" id="GO:0046872">
    <property type="term" value="F:metal ion binding"/>
    <property type="evidence" value="ECO:0007669"/>
    <property type="project" value="UniProtKB-KW"/>
</dbReference>
<feature type="domain" description="OBG-type G" evidence="9">
    <location>
        <begin position="180"/>
        <end position="443"/>
    </location>
</feature>
<sequence>MKFALAIASVAAVATAQDAMSQISAKWDALVSVINADLPVLKGANPAIYAQATSVIGGPSITQTFNVALVQQVATGISPAIMNPVLSRAGITGVTLDGKPLPTGAASNSAPSSSPKPTSASPSSSPTSAAPSSSPTSAPSSSPSTKPSGSSSGASVSKKMPPKKQVVEEKIQLGRPGNNLKIGVVGLPNVGKSTFFNAITSSSVPAENYPFCTIEPEESRVAVPDERLDWLFTLYTSKKVPAYLTIIDIAGLVKGAAEGQGLGNAFLSHISAVDGIFHVVRAFVDPDVVHVNDEVDPVSDLETIHNELRLKDTAMLNKYIDANARNIERMGSGGTVDDKKRKEEFAIVTKIRDWVVAGNDVRKGNWTNREVDVINAQPLLTSKPVTYLANVSEKDYIRKKNKFLPVIKKWIDENNPGDKLIPFSGVFETALAALSVVGGEAAAVAKFLEEKGAASAFPKIITLGYDQLNLMHFFTAGEVEVRAWTCRKGVKMTEAARCIHNDIADSLIQVDVMKFDDLKTAGSEAELKAAGKLHIRGKDAIIEDGDIVYFRSGMGHNAAELRLAAEVAIHESLSHAGVVPLYDSFEDERFVYLVMEHCSGGDLWRYLRQRGSGGELAALAEGEARHVMRQTAGAVAYLHTHGVLHRDLKLANILLTQSMDVRVADFGLATWVGHAEPTTMCGTPSYISPEILARQPYGLEADVWALGCLLVTLLTGSQPFRDSARRITEDVVAGIRLPRGVSEEARSLVRGLLRIDPAARIRSERILDHPFFALPSTRLPTMRQLEEEEEEDKQRLAAARRFILPQRQQPSVEYDRKPSNGGVLLGRHDEQRSTNGHYHNRRSAEIATYTAPANEELPRRQAAAAAAAAAAANTAPDDEHPMDLESFTTARLQPLKRSMKNGKVYLRADRLLVLDLTSNPTLVALNEHTREIYEFKRPLLHLDALTSQSALRIHAWSLQLPALVAKAVRVAIRCVSYLLAQQRRIKISTPQGKGWMFDDGVTFKFAFFNGIKVEIARKRGGEATVEIPSNHEDLPNEIQKIPLSEEGDDSRVPGKIRGVLAHAKEALRRVVQFDTVLREFEDRGSMAAKYDGQIAYPVELAWEWDVTGAIDYVPPGLRKRSTHAPPVPMSMSNTAGSTTVVTATLAANNINNGRRGRRPPVEPKLDEPIGGKPQWGAHLLDRRTVDDTPTRRLNLGPITRLVEEFNHPPSAHPTPAKHYARYNVLRTPGSPLVLRTPANPASKISIHDIAQQTFQNACYIPDVGWCMAATEDESDPDDYLITLLFCDGCRVLVKVKDQIASYKDKACEYMDLPFDHSMPVRVKERLSWLPQFLSIMGLGI</sequence>
<dbReference type="PROSITE" id="PS51710">
    <property type="entry name" value="G_OBG"/>
    <property type="match status" value="1"/>
</dbReference>
<dbReference type="InterPro" id="IPR012676">
    <property type="entry name" value="TGS-like"/>
</dbReference>
<feature type="signal peptide" evidence="7">
    <location>
        <begin position="1"/>
        <end position="16"/>
    </location>
</feature>
<dbReference type="SUPFAM" id="SSF81271">
    <property type="entry name" value="TGS-like"/>
    <property type="match status" value="1"/>
</dbReference>
<dbReference type="InterPro" id="IPR013029">
    <property type="entry name" value="YchF_C"/>
</dbReference>
<dbReference type="SMART" id="SM00220">
    <property type="entry name" value="S_TKc"/>
    <property type="match status" value="1"/>
</dbReference>
<dbReference type="InterPro" id="IPR027417">
    <property type="entry name" value="P-loop_NTPase"/>
</dbReference>
<dbReference type="CDD" id="cd01900">
    <property type="entry name" value="YchF"/>
    <property type="match status" value="1"/>
</dbReference>
<dbReference type="InterPro" id="IPR031167">
    <property type="entry name" value="G_OBG"/>
</dbReference>
<dbReference type="InterPro" id="IPR006073">
    <property type="entry name" value="GTP-bd"/>
</dbReference>
<keyword evidence="5" id="KW-0460">Magnesium</keyword>
<dbReference type="Gene3D" id="1.10.150.300">
    <property type="entry name" value="TGS-like domain"/>
    <property type="match status" value="1"/>
</dbReference>
<comment type="cofactor">
    <cofactor evidence="1">
        <name>Mg(2+)</name>
        <dbReference type="ChEBI" id="CHEBI:18420"/>
    </cofactor>
</comment>
<evidence type="ECO:0000256" key="3">
    <source>
        <dbReference type="ARBA" id="ARBA00022741"/>
    </source>
</evidence>
<dbReference type="GO" id="GO:0005737">
    <property type="term" value="C:cytoplasm"/>
    <property type="evidence" value="ECO:0007669"/>
    <property type="project" value="TreeGrafter"/>
</dbReference>
<keyword evidence="7" id="KW-0732">Signal</keyword>
<dbReference type="PROSITE" id="PS00108">
    <property type="entry name" value="PROTEIN_KINASE_ST"/>
    <property type="match status" value="1"/>
</dbReference>
<dbReference type="Pfam" id="PF01926">
    <property type="entry name" value="MMR_HSR1"/>
    <property type="match status" value="1"/>
</dbReference>
<proteinExistence type="predicted"/>
<gene>
    <name evidence="10" type="ORF">GGH94_003678</name>
</gene>
<dbReference type="Gene3D" id="3.30.1120.30">
    <property type="entry name" value="POLO box domain"/>
    <property type="match status" value="1"/>
</dbReference>
<dbReference type="Pfam" id="PF06071">
    <property type="entry name" value="YchF-GTPase_C"/>
    <property type="match status" value="1"/>
</dbReference>
<feature type="compositionally biased region" description="Basic and acidic residues" evidence="6">
    <location>
        <begin position="1159"/>
        <end position="1169"/>
    </location>
</feature>
<dbReference type="Proteomes" id="UP001140074">
    <property type="component" value="Unassembled WGS sequence"/>
</dbReference>
<dbReference type="InterPro" id="IPR012675">
    <property type="entry name" value="Beta-grasp_dom_sf"/>
</dbReference>
<evidence type="ECO:0000256" key="2">
    <source>
        <dbReference type="ARBA" id="ARBA00022723"/>
    </source>
</evidence>
<dbReference type="InterPro" id="IPR023192">
    <property type="entry name" value="TGS-like_dom_sf"/>
</dbReference>
<dbReference type="PANTHER" id="PTHR23305:SF11">
    <property type="entry name" value="OBG-LIKE ATPASE 1"/>
    <property type="match status" value="1"/>
</dbReference>
<dbReference type="InterPro" id="IPR036947">
    <property type="entry name" value="POLO_box_dom_sf"/>
</dbReference>
<evidence type="ECO:0000256" key="4">
    <source>
        <dbReference type="ARBA" id="ARBA00022840"/>
    </source>
</evidence>
<dbReference type="Gene3D" id="3.10.20.30">
    <property type="match status" value="1"/>
</dbReference>
<dbReference type="NCBIfam" id="TIGR00092">
    <property type="entry name" value="redox-regulated ATPase YchF"/>
    <property type="match status" value="1"/>
</dbReference>